<dbReference type="Pfam" id="PF00226">
    <property type="entry name" value="DnaJ"/>
    <property type="match status" value="1"/>
</dbReference>
<gene>
    <name evidence="5" type="ORF">BHF68_08025</name>
</gene>
<evidence type="ECO:0000259" key="4">
    <source>
        <dbReference type="PROSITE" id="PS50887"/>
    </source>
</evidence>
<dbReference type="GO" id="GO:0005737">
    <property type="term" value="C:cytoplasm"/>
    <property type="evidence" value="ECO:0007669"/>
    <property type="project" value="TreeGrafter"/>
</dbReference>
<dbReference type="STRING" id="766136.BHF68_08025"/>
<reference evidence="5 6" key="1">
    <citation type="submission" date="2016-09" db="EMBL/GenBank/DDBJ databases">
        <title>Draft genome sequence for the type strain of Desulfuribacillus alkaliarsenatis AHT28, an obligately anaerobic, sulfidogenic bacterium isolated from Russian soda lake sediments.</title>
        <authorList>
            <person name="Abin C.A."/>
            <person name="Hollibaugh J.T."/>
        </authorList>
    </citation>
    <scope>NUCLEOTIDE SEQUENCE [LARGE SCALE GENOMIC DNA]</scope>
    <source>
        <strain evidence="5 6">AHT28</strain>
    </source>
</reference>
<dbReference type="InterPro" id="IPR029787">
    <property type="entry name" value="Nucleotide_cyclase"/>
</dbReference>
<name>A0A1E5G177_9FIRM</name>
<dbReference type="PROSITE" id="PS50076">
    <property type="entry name" value="DNAJ_2"/>
    <property type="match status" value="1"/>
</dbReference>
<feature type="domain" description="J" evidence="3">
    <location>
        <begin position="7"/>
        <end position="71"/>
    </location>
</feature>
<organism evidence="5 6">
    <name type="scientific">Desulfuribacillus alkaliarsenatis</name>
    <dbReference type="NCBI Taxonomy" id="766136"/>
    <lineage>
        <taxon>Bacteria</taxon>
        <taxon>Bacillati</taxon>
        <taxon>Bacillota</taxon>
        <taxon>Desulfuribacillia</taxon>
        <taxon>Desulfuribacillales</taxon>
        <taxon>Desulfuribacillaceae</taxon>
        <taxon>Desulfuribacillus</taxon>
    </lineage>
</organism>
<dbReference type="Gene3D" id="3.30.70.270">
    <property type="match status" value="1"/>
</dbReference>
<dbReference type="InterPro" id="IPR043128">
    <property type="entry name" value="Rev_trsase/Diguanyl_cyclase"/>
</dbReference>
<dbReference type="PROSITE" id="PS50887">
    <property type="entry name" value="GGDEF"/>
    <property type="match status" value="1"/>
</dbReference>
<comment type="caution">
    <text evidence="5">The sequence shown here is derived from an EMBL/GenBank/DDBJ whole genome shotgun (WGS) entry which is preliminary data.</text>
</comment>
<keyword evidence="6" id="KW-1185">Reference proteome</keyword>
<accession>A0A1E5G177</accession>
<dbReference type="InterPro" id="IPR036869">
    <property type="entry name" value="J_dom_sf"/>
</dbReference>
<dbReference type="Gene3D" id="1.10.287.110">
    <property type="entry name" value="DnaJ domain"/>
    <property type="match status" value="1"/>
</dbReference>
<feature type="domain" description="GGDEF" evidence="4">
    <location>
        <begin position="272"/>
        <end position="389"/>
    </location>
</feature>
<dbReference type="Pfam" id="PF00990">
    <property type="entry name" value="GGDEF"/>
    <property type="match status" value="1"/>
</dbReference>
<dbReference type="PANTHER" id="PTHR43096">
    <property type="entry name" value="DNAJ HOMOLOG 1, MITOCHONDRIAL-RELATED"/>
    <property type="match status" value="1"/>
</dbReference>
<dbReference type="PANTHER" id="PTHR43096:SF52">
    <property type="entry name" value="DNAJ HOMOLOG 1, MITOCHONDRIAL-RELATED"/>
    <property type="match status" value="1"/>
</dbReference>
<proteinExistence type="predicted"/>
<dbReference type="GO" id="GO:0051082">
    <property type="term" value="F:unfolded protein binding"/>
    <property type="evidence" value="ECO:0007669"/>
    <property type="project" value="TreeGrafter"/>
</dbReference>
<evidence type="ECO:0000256" key="2">
    <source>
        <dbReference type="ARBA" id="ARBA00023186"/>
    </source>
</evidence>
<dbReference type="RefSeq" id="WP_069643593.1">
    <property type="nucleotide sequence ID" value="NZ_MIJE01000031.1"/>
</dbReference>
<evidence type="ECO:0000313" key="5">
    <source>
        <dbReference type="EMBL" id="OEF96584.1"/>
    </source>
</evidence>
<evidence type="ECO:0000259" key="3">
    <source>
        <dbReference type="PROSITE" id="PS50076"/>
    </source>
</evidence>
<dbReference type="SUPFAM" id="SSF46565">
    <property type="entry name" value="Chaperone J-domain"/>
    <property type="match status" value="1"/>
</dbReference>
<evidence type="ECO:0000313" key="6">
    <source>
        <dbReference type="Proteomes" id="UP000094296"/>
    </source>
</evidence>
<dbReference type="Proteomes" id="UP000094296">
    <property type="component" value="Unassembled WGS sequence"/>
</dbReference>
<dbReference type="SUPFAM" id="SSF55073">
    <property type="entry name" value="Nucleotide cyclase"/>
    <property type="match status" value="1"/>
</dbReference>
<keyword evidence="2" id="KW-0143">Chaperone</keyword>
<dbReference type="AlphaFoldDB" id="A0A1E5G177"/>
<dbReference type="CDD" id="cd06257">
    <property type="entry name" value="DnaJ"/>
    <property type="match status" value="1"/>
</dbReference>
<protein>
    <recommendedName>
        <fullName evidence="7">J domain-containing protein</fullName>
    </recommendedName>
</protein>
<dbReference type="SMART" id="SM00271">
    <property type="entry name" value="DnaJ"/>
    <property type="match status" value="1"/>
</dbReference>
<evidence type="ECO:0008006" key="7">
    <source>
        <dbReference type="Google" id="ProtNLM"/>
    </source>
</evidence>
<dbReference type="GO" id="GO:0006260">
    <property type="term" value="P:DNA replication"/>
    <property type="evidence" value="ECO:0007669"/>
    <property type="project" value="UniProtKB-KW"/>
</dbReference>
<evidence type="ECO:0000256" key="1">
    <source>
        <dbReference type="ARBA" id="ARBA00022705"/>
    </source>
</evidence>
<dbReference type="GO" id="GO:0042026">
    <property type="term" value="P:protein refolding"/>
    <property type="evidence" value="ECO:0007669"/>
    <property type="project" value="TreeGrafter"/>
</dbReference>
<keyword evidence="1" id="KW-0235">DNA replication</keyword>
<dbReference type="InterPro" id="IPR001623">
    <property type="entry name" value="DnaJ_domain"/>
</dbReference>
<dbReference type="OrthoDB" id="9779889at2"/>
<sequence>MNSAWEDYYKILQVHFLAEPEMINNAYRKLSKKYHPDLNKSYNAESKMKEIIRAYEILSDPTRRQQYFMKWVEKNSRLHSSSYQNNNRCYHSNVEREQIKGVLLDYLHCISKKEYHTAFDMLSERDQQYIAKQDFIKWQQLVSEVYELLRYDCEVQDIYRGLNMNNSTYEMVADLEVKVIEKNHIMGRKEKDELSKNIVYENNDWSVYLGRNDLTAIINRFKELASLKKRNRTYMFKAKRNLFLEEIPGVINKRAFVERARLEQIRYNRYGNVFSVVVCEVIRRKSDDNAIIVRKKNDEDEIYKQIGIVIADNLRHLDCISRWNGNGYIILLPETEGSAAIKAVDKINKKIDELFACSQEFRNNYTMKFSIAEQTYRTFKELYQSLAKK</sequence>
<dbReference type="PRINTS" id="PR00625">
    <property type="entry name" value="JDOMAIN"/>
</dbReference>
<dbReference type="InterPro" id="IPR000160">
    <property type="entry name" value="GGDEF_dom"/>
</dbReference>
<dbReference type="EMBL" id="MIJE01000031">
    <property type="protein sequence ID" value="OEF96584.1"/>
    <property type="molecule type" value="Genomic_DNA"/>
</dbReference>